<dbReference type="SUPFAM" id="SSF55811">
    <property type="entry name" value="Nudix"/>
    <property type="match status" value="1"/>
</dbReference>
<reference evidence="3 4" key="1">
    <citation type="submission" date="2020-08" db="EMBL/GenBank/DDBJ databases">
        <authorList>
            <person name="Hejnol A."/>
        </authorList>
    </citation>
    <scope>NUCLEOTIDE SEQUENCE [LARGE SCALE GENOMIC DNA]</scope>
</reference>
<dbReference type="PANTHER" id="PTHR22769:SF56">
    <property type="entry name" value="8-OXO-DGDP PHOSPHATASE NUDT18"/>
    <property type="match status" value="1"/>
</dbReference>
<evidence type="ECO:0000313" key="4">
    <source>
        <dbReference type="Proteomes" id="UP000549394"/>
    </source>
</evidence>
<evidence type="ECO:0000256" key="1">
    <source>
        <dbReference type="ARBA" id="ARBA00022801"/>
    </source>
</evidence>
<dbReference type="AlphaFoldDB" id="A0A7I8VMQ9"/>
<dbReference type="Pfam" id="PF00293">
    <property type="entry name" value="NUDIX"/>
    <property type="match status" value="1"/>
</dbReference>
<dbReference type="PRINTS" id="PR00502">
    <property type="entry name" value="NUDIXFAMILY"/>
</dbReference>
<organism evidence="3 4">
    <name type="scientific">Dimorphilus gyrociliatus</name>
    <dbReference type="NCBI Taxonomy" id="2664684"/>
    <lineage>
        <taxon>Eukaryota</taxon>
        <taxon>Metazoa</taxon>
        <taxon>Spiralia</taxon>
        <taxon>Lophotrochozoa</taxon>
        <taxon>Annelida</taxon>
        <taxon>Polychaeta</taxon>
        <taxon>Polychaeta incertae sedis</taxon>
        <taxon>Dinophilidae</taxon>
        <taxon>Dimorphilus</taxon>
    </lineage>
</organism>
<keyword evidence="4" id="KW-1185">Reference proteome</keyword>
<dbReference type="InterPro" id="IPR015797">
    <property type="entry name" value="NUDIX_hydrolase-like_dom_sf"/>
</dbReference>
<keyword evidence="1" id="KW-0378">Hydrolase</keyword>
<sequence>MTSVNEKVLNWIQNPTKQVSTITRNQLLGVHRYKKTFRDCHVYIVCAVIFNEEGEVLLIQEAKKSCYGKWYLPAGRVEKNENLEEAIRRECKEEAGIDFQPTAIVRVDSDGSWFRFTFVGEIIGGQLKSLEEKDNESLQAKFIKQSQLNNQYILRVNEKVHALVLKNSNDFPIITFSGDTILSLCGISPCNVRLNSIGVVSIEFSREQPNKDHGLCITMLYQIENTENCDNEINVKKELKWQVLSENVSQKLMQYTKSQVHGVYEKLG</sequence>
<dbReference type="PANTHER" id="PTHR22769">
    <property type="entry name" value="MUTT/NUDIX HYDROLASE"/>
    <property type="match status" value="1"/>
</dbReference>
<evidence type="ECO:0000259" key="2">
    <source>
        <dbReference type="PROSITE" id="PS51462"/>
    </source>
</evidence>
<dbReference type="EMBL" id="CAJFCJ010000006">
    <property type="protein sequence ID" value="CAD5115855.1"/>
    <property type="molecule type" value="Genomic_DNA"/>
</dbReference>
<dbReference type="InterPro" id="IPR000086">
    <property type="entry name" value="NUDIX_hydrolase_dom"/>
</dbReference>
<dbReference type="InterPro" id="IPR020476">
    <property type="entry name" value="Nudix_hydrolase"/>
</dbReference>
<dbReference type="OrthoDB" id="10005910at2759"/>
<dbReference type="Gene3D" id="3.90.79.10">
    <property type="entry name" value="Nucleoside Triphosphate Pyrophosphohydrolase"/>
    <property type="match status" value="1"/>
</dbReference>
<evidence type="ECO:0000313" key="3">
    <source>
        <dbReference type="EMBL" id="CAD5115855.1"/>
    </source>
</evidence>
<accession>A0A7I8VMQ9</accession>
<name>A0A7I8VMQ9_9ANNE</name>
<feature type="domain" description="Nudix hydrolase" evidence="2">
    <location>
        <begin position="40"/>
        <end position="167"/>
    </location>
</feature>
<dbReference type="GO" id="GO:0044716">
    <property type="term" value="F:8-oxo-GDP phosphatase activity"/>
    <property type="evidence" value="ECO:0007669"/>
    <property type="project" value="TreeGrafter"/>
</dbReference>
<gene>
    <name evidence="3" type="ORF">DGYR_LOCUS4546</name>
</gene>
<dbReference type="Proteomes" id="UP000549394">
    <property type="component" value="Unassembled WGS sequence"/>
</dbReference>
<protein>
    <submittedName>
        <fullName evidence="3">DgyrCDS4795</fullName>
    </submittedName>
</protein>
<dbReference type="PROSITE" id="PS51462">
    <property type="entry name" value="NUDIX"/>
    <property type="match status" value="1"/>
</dbReference>
<comment type="caution">
    <text evidence="3">The sequence shown here is derived from an EMBL/GenBank/DDBJ whole genome shotgun (WGS) entry which is preliminary data.</text>
</comment>
<proteinExistence type="predicted"/>
<dbReference type="GO" id="GO:0044715">
    <property type="term" value="F:8-oxo-dGDP phosphatase activity"/>
    <property type="evidence" value="ECO:0007669"/>
    <property type="project" value="TreeGrafter"/>
</dbReference>